<dbReference type="InterPro" id="IPR015422">
    <property type="entry name" value="PyrdxlP-dep_Trfase_small"/>
</dbReference>
<keyword evidence="2 3" id="KW-0663">Pyridoxal phosphate</keyword>
<dbReference type="PANTHER" id="PTHR30244">
    <property type="entry name" value="TRANSAMINASE"/>
    <property type="match status" value="1"/>
</dbReference>
<dbReference type="SUPFAM" id="SSF53383">
    <property type="entry name" value="PLP-dependent transferases"/>
    <property type="match status" value="1"/>
</dbReference>
<feature type="modified residue" description="N6-(pyridoxal phosphate)lysine" evidence="2">
    <location>
        <position position="180"/>
    </location>
</feature>
<dbReference type="PIRSF" id="PIRSF000390">
    <property type="entry name" value="PLP_StrS"/>
    <property type="match status" value="1"/>
</dbReference>
<comment type="similarity">
    <text evidence="3">Belongs to the DegT/DnrJ/EryC1 family.</text>
</comment>
<accession>A0A1G2A7G0</accession>
<dbReference type="Pfam" id="PF01041">
    <property type="entry name" value="DegT_DnrJ_EryC1"/>
    <property type="match status" value="1"/>
</dbReference>
<evidence type="ECO:0000256" key="3">
    <source>
        <dbReference type="RuleBase" id="RU004508"/>
    </source>
</evidence>
<dbReference type="InterPro" id="IPR015424">
    <property type="entry name" value="PyrdxlP-dep_Trfase"/>
</dbReference>
<dbReference type="Gene3D" id="3.40.640.10">
    <property type="entry name" value="Type I PLP-dependent aspartate aminotransferase-like (Major domain)"/>
    <property type="match status" value="1"/>
</dbReference>
<dbReference type="AlphaFoldDB" id="A0A1G2A7G0"/>
<evidence type="ECO:0000256" key="2">
    <source>
        <dbReference type="PIRSR" id="PIRSR000390-2"/>
    </source>
</evidence>
<dbReference type="InterPro" id="IPR000653">
    <property type="entry name" value="DegT/StrS_aminotransferase"/>
</dbReference>
<dbReference type="InterPro" id="IPR015421">
    <property type="entry name" value="PyrdxlP-dep_Trfase_major"/>
</dbReference>
<gene>
    <name evidence="4" type="ORF">A3H61_02360</name>
</gene>
<evidence type="ECO:0000313" key="4">
    <source>
        <dbReference type="EMBL" id="OGY72772.1"/>
    </source>
</evidence>
<dbReference type="PANTHER" id="PTHR30244:SF34">
    <property type="entry name" value="DTDP-4-AMINO-4,6-DIDEOXYGALACTOSE TRANSAMINASE"/>
    <property type="match status" value="1"/>
</dbReference>
<comment type="caution">
    <text evidence="4">The sequence shown here is derived from an EMBL/GenBank/DDBJ whole genome shotgun (WGS) entry which is preliminary data.</text>
</comment>
<dbReference type="Proteomes" id="UP000178315">
    <property type="component" value="Unassembled WGS sequence"/>
</dbReference>
<proteinExistence type="inferred from homology"/>
<dbReference type="CDD" id="cd00616">
    <property type="entry name" value="AHBA_syn"/>
    <property type="match status" value="1"/>
</dbReference>
<name>A0A1G2A7G0_9BACT</name>
<sequence length="370" mass="40916">MIKLTDPCIPSEVYEDIKKILQSGLLVHGKMVELFEKSVAACIGARWAIAVNSGTSALHLSLLALGVQKGDEVITSDFTFPATVNVIEAVGAKPVLIDINLATFNLNVDLIKSKITKKTKVIIPVHLFGQSADMEPILEMAKQFRVAVVEDAACAFGAKYKGRTCGTFGDLGCFSFHPKKIITTGEGGIVLTDNFSLAQTIRLLRNHGMTYKNGRVKFILPGLNNRLNEIQAALGIRQMKNLQKIIKKRRQIAKWYDASLAESPLVRIPSSPKYATHIYQAYVVLLNKKIKRDSVLKALKLKGIEAGIGTYSVHQIEYYKKKYRLVADLFKQSREALTQSVSLPIHPNLTKAEVSFVAKSLLSVLKKTHL</sequence>
<organism evidence="4 5">
    <name type="scientific">Candidatus Jacksonbacteria bacterium RIFCSPLOWO2_02_FULL_44_20</name>
    <dbReference type="NCBI Taxonomy" id="1798460"/>
    <lineage>
        <taxon>Bacteria</taxon>
        <taxon>Candidatus Jacksoniibacteriota</taxon>
    </lineage>
</organism>
<dbReference type="GO" id="GO:0000271">
    <property type="term" value="P:polysaccharide biosynthetic process"/>
    <property type="evidence" value="ECO:0007669"/>
    <property type="project" value="TreeGrafter"/>
</dbReference>
<dbReference type="Gene3D" id="3.90.1150.10">
    <property type="entry name" value="Aspartate Aminotransferase, domain 1"/>
    <property type="match status" value="1"/>
</dbReference>
<protein>
    <recommendedName>
        <fullName evidence="6">Glutamine--scyllo-inositol aminotransferase</fullName>
    </recommendedName>
</protein>
<evidence type="ECO:0000313" key="5">
    <source>
        <dbReference type="Proteomes" id="UP000178315"/>
    </source>
</evidence>
<feature type="active site" description="Proton acceptor" evidence="1">
    <location>
        <position position="180"/>
    </location>
</feature>
<evidence type="ECO:0000256" key="1">
    <source>
        <dbReference type="PIRSR" id="PIRSR000390-1"/>
    </source>
</evidence>
<reference evidence="4 5" key="1">
    <citation type="journal article" date="2016" name="Nat. Commun.">
        <title>Thousands of microbial genomes shed light on interconnected biogeochemical processes in an aquifer system.</title>
        <authorList>
            <person name="Anantharaman K."/>
            <person name="Brown C.T."/>
            <person name="Hug L.A."/>
            <person name="Sharon I."/>
            <person name="Castelle C.J."/>
            <person name="Probst A.J."/>
            <person name="Thomas B.C."/>
            <person name="Singh A."/>
            <person name="Wilkins M.J."/>
            <person name="Karaoz U."/>
            <person name="Brodie E.L."/>
            <person name="Williams K.H."/>
            <person name="Hubbard S.S."/>
            <person name="Banfield J.F."/>
        </authorList>
    </citation>
    <scope>NUCLEOTIDE SEQUENCE [LARGE SCALE GENOMIC DNA]</scope>
</reference>
<dbReference type="GO" id="GO:0008483">
    <property type="term" value="F:transaminase activity"/>
    <property type="evidence" value="ECO:0007669"/>
    <property type="project" value="TreeGrafter"/>
</dbReference>
<evidence type="ECO:0008006" key="6">
    <source>
        <dbReference type="Google" id="ProtNLM"/>
    </source>
</evidence>
<dbReference type="EMBL" id="MHJU01000023">
    <property type="protein sequence ID" value="OGY72772.1"/>
    <property type="molecule type" value="Genomic_DNA"/>
</dbReference>
<dbReference type="GO" id="GO:0030170">
    <property type="term" value="F:pyridoxal phosphate binding"/>
    <property type="evidence" value="ECO:0007669"/>
    <property type="project" value="TreeGrafter"/>
</dbReference>